<accession>A0ABR1N7P2</accession>
<protein>
    <submittedName>
        <fullName evidence="2">Uncharacterized protein</fullName>
    </submittedName>
</protein>
<keyword evidence="3" id="KW-1185">Reference proteome</keyword>
<sequence length="100" mass="11579">MNARLLVLFAVVVEQQRPKVEKGSNFRIILKTNISIYLTNLTPSKLIILALRSNIFFLVLDILTLILRLFLISSLNSNLLSNLDFLVVYINSSIRNYYYK</sequence>
<name>A0ABR1N7P2_9PEZI</name>
<keyword evidence="1" id="KW-0812">Transmembrane</keyword>
<keyword evidence="1" id="KW-1133">Transmembrane helix</keyword>
<keyword evidence="1" id="KW-0472">Membrane</keyword>
<evidence type="ECO:0000313" key="2">
    <source>
        <dbReference type="EMBL" id="KAK7610753.1"/>
    </source>
</evidence>
<gene>
    <name evidence="2" type="ORF">JOL62DRAFT_556575</name>
</gene>
<organism evidence="2 3">
    <name type="scientific">Phyllosticta paracitricarpa</name>
    <dbReference type="NCBI Taxonomy" id="2016321"/>
    <lineage>
        <taxon>Eukaryota</taxon>
        <taxon>Fungi</taxon>
        <taxon>Dikarya</taxon>
        <taxon>Ascomycota</taxon>
        <taxon>Pezizomycotina</taxon>
        <taxon>Dothideomycetes</taxon>
        <taxon>Dothideomycetes incertae sedis</taxon>
        <taxon>Botryosphaeriales</taxon>
        <taxon>Phyllostictaceae</taxon>
        <taxon>Phyllosticta</taxon>
    </lineage>
</organism>
<proteinExistence type="predicted"/>
<dbReference type="Proteomes" id="UP001367316">
    <property type="component" value="Unassembled WGS sequence"/>
</dbReference>
<evidence type="ECO:0000313" key="3">
    <source>
        <dbReference type="Proteomes" id="UP001367316"/>
    </source>
</evidence>
<comment type="caution">
    <text evidence="2">The sequence shown here is derived from an EMBL/GenBank/DDBJ whole genome shotgun (WGS) entry which is preliminary data.</text>
</comment>
<dbReference type="EMBL" id="JBBPBF010000016">
    <property type="protein sequence ID" value="KAK7610753.1"/>
    <property type="molecule type" value="Genomic_DNA"/>
</dbReference>
<reference evidence="2 3" key="1">
    <citation type="submission" date="2024-04" db="EMBL/GenBank/DDBJ databases">
        <title>Phyllosticta paracitricarpa is synonymous to the EU quarantine fungus P. citricarpa based on phylogenomic analyses.</title>
        <authorList>
            <consortium name="Lawrence Berkeley National Laboratory"/>
            <person name="Van ingen-buijs V.A."/>
            <person name="Van westerhoven A.C."/>
            <person name="Haridas S."/>
            <person name="Skiadas P."/>
            <person name="Martin F."/>
            <person name="Groenewald J.Z."/>
            <person name="Crous P.W."/>
            <person name="Seidl M.F."/>
        </authorList>
    </citation>
    <scope>NUCLEOTIDE SEQUENCE [LARGE SCALE GENOMIC DNA]</scope>
    <source>
        <strain evidence="2 3">CBS 141358</strain>
    </source>
</reference>
<feature type="transmembrane region" description="Helical" evidence="1">
    <location>
        <begin position="46"/>
        <end position="71"/>
    </location>
</feature>
<evidence type="ECO:0000256" key="1">
    <source>
        <dbReference type="SAM" id="Phobius"/>
    </source>
</evidence>